<reference evidence="15" key="2">
    <citation type="submission" date="2025-08" db="UniProtKB">
        <authorList>
            <consortium name="Ensembl"/>
        </authorList>
    </citation>
    <scope>IDENTIFICATION</scope>
</reference>
<dbReference type="Gene3D" id="2.60.120.970">
    <property type="match status" value="1"/>
</dbReference>
<feature type="transmembrane region" description="Helical" evidence="13">
    <location>
        <begin position="80"/>
        <end position="103"/>
    </location>
</feature>
<keyword evidence="10" id="KW-0891">Chondrogenesis</keyword>
<evidence type="ECO:0000256" key="5">
    <source>
        <dbReference type="ARBA" id="ARBA00022729"/>
    </source>
</evidence>
<evidence type="ECO:0000256" key="13">
    <source>
        <dbReference type="SAM" id="Phobius"/>
    </source>
</evidence>
<evidence type="ECO:0000256" key="4">
    <source>
        <dbReference type="ARBA" id="ARBA00022525"/>
    </source>
</evidence>
<evidence type="ECO:0000256" key="11">
    <source>
        <dbReference type="RuleBase" id="RU000354"/>
    </source>
</evidence>
<evidence type="ECO:0000256" key="6">
    <source>
        <dbReference type="ARBA" id="ARBA00022855"/>
    </source>
</evidence>
<proteinExistence type="inferred from homology"/>
<evidence type="ECO:0000313" key="16">
    <source>
        <dbReference type="Proteomes" id="UP000016666"/>
    </source>
</evidence>
<dbReference type="GO" id="GO:0030501">
    <property type="term" value="P:positive regulation of bone mineralization"/>
    <property type="evidence" value="ECO:0007669"/>
    <property type="project" value="Ensembl"/>
</dbReference>
<keyword evidence="7 11" id="KW-0339">Growth factor</keyword>
<evidence type="ECO:0000256" key="3">
    <source>
        <dbReference type="ARBA" id="ARBA00022514"/>
    </source>
</evidence>
<accession>A0A493TJX8</accession>
<feature type="region of interest" description="Disordered" evidence="12">
    <location>
        <begin position="313"/>
        <end position="338"/>
    </location>
</feature>
<dbReference type="InterPro" id="IPR001111">
    <property type="entry name" value="TGF-b_propeptide"/>
</dbReference>
<dbReference type="GO" id="GO:0001649">
    <property type="term" value="P:osteoblast differentiation"/>
    <property type="evidence" value="ECO:0007669"/>
    <property type="project" value="Ensembl"/>
</dbReference>
<evidence type="ECO:0000256" key="7">
    <source>
        <dbReference type="ARBA" id="ARBA00023030"/>
    </source>
</evidence>
<feature type="compositionally biased region" description="Low complexity" evidence="12">
    <location>
        <begin position="139"/>
        <end position="149"/>
    </location>
</feature>
<dbReference type="GO" id="GO:0150005">
    <property type="term" value="C:enzyme activator complex"/>
    <property type="evidence" value="ECO:0007669"/>
    <property type="project" value="Ensembl"/>
</dbReference>
<dbReference type="GO" id="GO:0001654">
    <property type="term" value="P:eye development"/>
    <property type="evidence" value="ECO:0007669"/>
    <property type="project" value="Ensembl"/>
</dbReference>
<dbReference type="Gene3D" id="2.10.90.10">
    <property type="entry name" value="Cystine-knot cytokines"/>
    <property type="match status" value="1"/>
</dbReference>
<dbReference type="AlphaFoldDB" id="A0A493TJX8"/>
<dbReference type="PANTHER" id="PTHR11848">
    <property type="entry name" value="TGF-BETA FAMILY"/>
    <property type="match status" value="1"/>
</dbReference>
<dbReference type="STRING" id="8840.ENSAPLP00000026197"/>
<organism evidence="15 16">
    <name type="scientific">Anas platyrhynchos platyrhynchos</name>
    <name type="common">Northern mallard</name>
    <dbReference type="NCBI Taxonomy" id="8840"/>
    <lineage>
        <taxon>Eukaryota</taxon>
        <taxon>Metazoa</taxon>
        <taxon>Chordata</taxon>
        <taxon>Craniata</taxon>
        <taxon>Vertebrata</taxon>
        <taxon>Euteleostomi</taxon>
        <taxon>Archelosauria</taxon>
        <taxon>Archosauria</taxon>
        <taxon>Dinosauria</taxon>
        <taxon>Saurischia</taxon>
        <taxon>Theropoda</taxon>
        <taxon>Coelurosauria</taxon>
        <taxon>Aves</taxon>
        <taxon>Neognathae</taxon>
        <taxon>Galloanserae</taxon>
        <taxon>Anseriformes</taxon>
        <taxon>Anatidae</taxon>
        <taxon>Anatinae</taxon>
        <taxon>Anas</taxon>
    </lineage>
</organism>
<dbReference type="GO" id="GO:1903392">
    <property type="term" value="P:negative regulation of adherens junction organization"/>
    <property type="evidence" value="ECO:0007669"/>
    <property type="project" value="Ensembl"/>
</dbReference>
<keyword evidence="9" id="KW-0325">Glycoprotein</keyword>
<keyword evidence="13" id="KW-1133">Transmembrane helix</keyword>
<dbReference type="GO" id="GO:0001822">
    <property type="term" value="P:kidney development"/>
    <property type="evidence" value="ECO:0007669"/>
    <property type="project" value="Ensembl"/>
</dbReference>
<evidence type="ECO:0000259" key="14">
    <source>
        <dbReference type="PROSITE" id="PS51362"/>
    </source>
</evidence>
<dbReference type="GO" id="GO:0001938">
    <property type="term" value="P:positive regulation of endothelial cell proliferation"/>
    <property type="evidence" value="ECO:0007669"/>
    <property type="project" value="Ensembl"/>
</dbReference>
<dbReference type="SUPFAM" id="SSF57501">
    <property type="entry name" value="Cystine-knot cytokines"/>
    <property type="match status" value="1"/>
</dbReference>
<dbReference type="CDD" id="cd13761">
    <property type="entry name" value="TGF_beta_BMP5_like"/>
    <property type="match status" value="1"/>
</dbReference>
<reference evidence="15 16" key="1">
    <citation type="submission" date="2017-10" db="EMBL/GenBank/DDBJ databases">
        <title>A new Pekin duck reference genome.</title>
        <authorList>
            <person name="Hou Z.-C."/>
            <person name="Zhou Z.-K."/>
            <person name="Zhu F."/>
            <person name="Hou S.-S."/>
        </authorList>
    </citation>
    <scope>NUCLEOTIDE SEQUENCE [LARGE SCALE GENOMIC DNA]</scope>
</reference>
<dbReference type="GO" id="GO:0046982">
    <property type="term" value="F:protein heterodimerization activity"/>
    <property type="evidence" value="ECO:0007669"/>
    <property type="project" value="Ensembl"/>
</dbReference>
<dbReference type="GO" id="GO:0005615">
    <property type="term" value="C:extracellular space"/>
    <property type="evidence" value="ECO:0007669"/>
    <property type="project" value="UniProtKB-KW"/>
</dbReference>
<dbReference type="Pfam" id="PF00688">
    <property type="entry name" value="TGFb_propeptide"/>
    <property type="match status" value="1"/>
</dbReference>
<keyword evidence="16" id="KW-1185">Reference proteome</keyword>
<dbReference type="GO" id="GO:0060391">
    <property type="term" value="P:positive regulation of SMAD protein signal transduction"/>
    <property type="evidence" value="ECO:0007669"/>
    <property type="project" value="Ensembl"/>
</dbReference>
<dbReference type="GO" id="GO:0003323">
    <property type="term" value="P:type B pancreatic cell development"/>
    <property type="evidence" value="ECO:0007669"/>
    <property type="project" value="Ensembl"/>
</dbReference>
<sequence>AVRPAAGPGGSPPAHLSGDERRRGGRALSPPGPAAPRRPAALGCRGGPGGVGRGWRAAGSPRGEGGSGELACLRPARRHAAAAGLALLLLLGNAAAAAGLLPLRGARGGRQPRGAAAASSRSLLGLPLPAAEVAREAGDAAGDPLRPGAAAPPAPAAPAASGPGPGEAAGGSALHAAPLPRPGRGCGGHRGCGAAWSPAGARARAQRAGQRLPQRRRHGHELRQPGSSDLFLLDTRAVWASEEGWLEFDVTATSNMWVMNPQHNMGLQLSVVTQDGFSVNPREAGLIGRDGPYDKQPFMVAFFKVSEVHVRTTRSATSRRRQQSRNRSTQAQDVSRVSTVTDYNSSDLKTACRKHELYVSFQDLGWQDWIIAPKGYAANYCDGECSFPLNAHMNATNHAIVQTLVHLMNPDYVPKPCCAPTKLNAISVLYFDDNSNVILKKYRNMVVRACGCH</sequence>
<feature type="region of interest" description="Disordered" evidence="12">
    <location>
        <begin position="137"/>
        <end position="226"/>
    </location>
</feature>
<dbReference type="GO" id="GO:0045669">
    <property type="term" value="P:positive regulation of osteoblast differentiation"/>
    <property type="evidence" value="ECO:0007669"/>
    <property type="project" value="Ensembl"/>
</dbReference>
<dbReference type="GO" id="GO:0032349">
    <property type="term" value="P:positive regulation of aldosterone biosynthetic process"/>
    <property type="evidence" value="ECO:0007669"/>
    <property type="project" value="Ensembl"/>
</dbReference>
<dbReference type="PROSITE" id="PS00250">
    <property type="entry name" value="TGF_BETA_1"/>
    <property type="match status" value="1"/>
</dbReference>
<dbReference type="PANTHER" id="PTHR11848:SF137">
    <property type="entry name" value="BONE MORPHOGENETIC PROTEIN 6"/>
    <property type="match status" value="1"/>
</dbReference>
<dbReference type="GO" id="GO:0071281">
    <property type="term" value="P:cellular response to iron ion"/>
    <property type="evidence" value="ECO:0007669"/>
    <property type="project" value="Ensembl"/>
</dbReference>
<dbReference type="GO" id="GO:0043117">
    <property type="term" value="P:positive regulation of vascular permeability"/>
    <property type="evidence" value="ECO:0007669"/>
    <property type="project" value="Ensembl"/>
</dbReference>
<keyword evidence="13" id="KW-0812">Transmembrane</keyword>
<dbReference type="GO" id="GO:0006955">
    <property type="term" value="P:immune response"/>
    <property type="evidence" value="ECO:0007669"/>
    <property type="project" value="Ensembl"/>
</dbReference>
<evidence type="ECO:0000256" key="1">
    <source>
        <dbReference type="ARBA" id="ARBA00004613"/>
    </source>
</evidence>
<dbReference type="Proteomes" id="UP000016666">
    <property type="component" value="Chromosome 2"/>
</dbReference>
<keyword evidence="8" id="KW-1015">Disulfide bond</keyword>
<dbReference type="GO" id="GO:0051216">
    <property type="term" value="P:cartilage development"/>
    <property type="evidence" value="ECO:0007669"/>
    <property type="project" value="UniProtKB-KW"/>
</dbReference>
<feature type="domain" description="TGF-beta family profile" evidence="14">
    <location>
        <begin position="334"/>
        <end position="453"/>
    </location>
</feature>
<keyword evidence="4" id="KW-0964">Secreted</keyword>
<dbReference type="GO" id="GO:0045666">
    <property type="term" value="P:positive regulation of neuron differentiation"/>
    <property type="evidence" value="ECO:0007669"/>
    <property type="project" value="Ensembl"/>
</dbReference>
<dbReference type="GO" id="GO:0005125">
    <property type="term" value="F:cytokine activity"/>
    <property type="evidence" value="ECO:0007669"/>
    <property type="project" value="UniProtKB-KW"/>
</dbReference>
<dbReference type="GO" id="GO:0060586">
    <property type="term" value="P:multicellular organismal-level iron ion homeostasis"/>
    <property type="evidence" value="ECO:0007669"/>
    <property type="project" value="Ensembl"/>
</dbReference>
<dbReference type="InterPro" id="IPR001839">
    <property type="entry name" value="TGF-b_C"/>
</dbReference>
<keyword evidence="13" id="KW-0472">Membrane</keyword>
<evidence type="ECO:0000256" key="9">
    <source>
        <dbReference type="ARBA" id="ARBA00023180"/>
    </source>
</evidence>
<dbReference type="InterPro" id="IPR029034">
    <property type="entry name" value="Cystine-knot_cytokine"/>
</dbReference>
<dbReference type="FunFam" id="2.10.90.10:FF:000003">
    <property type="entry name" value="Bone morphogenetic protein 5"/>
    <property type="match status" value="1"/>
</dbReference>
<evidence type="ECO:0000256" key="2">
    <source>
        <dbReference type="ARBA" id="ARBA00006656"/>
    </source>
</evidence>
<dbReference type="SMART" id="SM00204">
    <property type="entry name" value="TGFB"/>
    <property type="match status" value="1"/>
</dbReference>
<dbReference type="GO" id="GO:0000122">
    <property type="term" value="P:negative regulation of transcription by RNA polymerase II"/>
    <property type="evidence" value="ECO:0007669"/>
    <property type="project" value="Ensembl"/>
</dbReference>
<feature type="region of interest" description="Disordered" evidence="12">
    <location>
        <begin position="1"/>
        <end position="67"/>
    </location>
</feature>
<gene>
    <name evidence="15" type="primary">BMP6</name>
</gene>
<protein>
    <submittedName>
        <fullName evidence="15">Bone morphotic protein 6</fullName>
    </submittedName>
</protein>
<evidence type="ECO:0000256" key="8">
    <source>
        <dbReference type="ARBA" id="ARBA00023157"/>
    </source>
</evidence>
<dbReference type="GO" id="GO:0006879">
    <property type="term" value="P:intracellular iron ion homeostasis"/>
    <property type="evidence" value="ECO:0007669"/>
    <property type="project" value="Ensembl"/>
</dbReference>
<comment type="similarity">
    <text evidence="2 11">Belongs to the TGF-beta family.</text>
</comment>
<dbReference type="GO" id="GO:0031666">
    <property type="term" value="P:positive regulation of lipopolysaccharide-mediated signaling pathway"/>
    <property type="evidence" value="ECO:0007669"/>
    <property type="project" value="Ensembl"/>
</dbReference>
<dbReference type="GO" id="GO:0070700">
    <property type="term" value="F:BMP receptor binding"/>
    <property type="evidence" value="ECO:0007669"/>
    <property type="project" value="Ensembl"/>
</dbReference>
<dbReference type="PROSITE" id="PS51362">
    <property type="entry name" value="TGF_BETA_2"/>
    <property type="match status" value="1"/>
</dbReference>
<dbReference type="GeneTree" id="ENSGT00940000158768"/>
<evidence type="ECO:0000256" key="10">
    <source>
        <dbReference type="ARBA" id="ARBA00023188"/>
    </source>
</evidence>
<keyword evidence="5" id="KW-0732">Signal</keyword>
<evidence type="ECO:0000256" key="12">
    <source>
        <dbReference type="SAM" id="MobiDB-lite"/>
    </source>
</evidence>
<dbReference type="GO" id="GO:2000048">
    <property type="term" value="P:negative regulation of cell-cell adhesion mediated by cadherin"/>
    <property type="evidence" value="ECO:0007669"/>
    <property type="project" value="Ensembl"/>
</dbReference>
<dbReference type="GO" id="GO:0030539">
    <property type="term" value="P:male genitalia development"/>
    <property type="evidence" value="ECO:0007669"/>
    <property type="project" value="Ensembl"/>
</dbReference>
<dbReference type="GO" id="GO:0010628">
    <property type="term" value="P:positive regulation of gene expression"/>
    <property type="evidence" value="ECO:0007669"/>
    <property type="project" value="Ensembl"/>
</dbReference>
<dbReference type="Pfam" id="PF00019">
    <property type="entry name" value="TGF_beta"/>
    <property type="match status" value="1"/>
</dbReference>
<dbReference type="InterPro" id="IPR015615">
    <property type="entry name" value="TGF-beta-rel"/>
</dbReference>
<dbReference type="GO" id="GO:0045603">
    <property type="term" value="P:positive regulation of endothelial cell differentiation"/>
    <property type="evidence" value="ECO:0007669"/>
    <property type="project" value="Ensembl"/>
</dbReference>
<dbReference type="GO" id="GO:0008083">
    <property type="term" value="F:growth factor activity"/>
    <property type="evidence" value="ECO:0007669"/>
    <property type="project" value="UniProtKB-KW"/>
</dbReference>
<dbReference type="GO" id="GO:0006954">
    <property type="term" value="P:inflammatory response"/>
    <property type="evidence" value="ECO:0007669"/>
    <property type="project" value="Ensembl"/>
</dbReference>
<dbReference type="GO" id="GO:0045944">
    <property type="term" value="P:positive regulation of transcription by RNA polymerase II"/>
    <property type="evidence" value="ECO:0007669"/>
    <property type="project" value="Ensembl"/>
</dbReference>
<dbReference type="Ensembl" id="ENSAPLT00000026178.1">
    <property type="protein sequence ID" value="ENSAPLP00000026197.1"/>
    <property type="gene ID" value="ENSAPLG00000003652.2"/>
</dbReference>
<dbReference type="GO" id="GO:0030182">
    <property type="term" value="P:neuron differentiation"/>
    <property type="evidence" value="ECO:0007669"/>
    <property type="project" value="Ensembl"/>
</dbReference>
<keyword evidence="6" id="KW-0892">Osteogenesis</keyword>
<keyword evidence="3" id="KW-0202">Cytokine</keyword>
<dbReference type="GO" id="GO:0030509">
    <property type="term" value="P:BMP signaling pathway"/>
    <property type="evidence" value="ECO:0007669"/>
    <property type="project" value="Ensembl"/>
</dbReference>
<feature type="compositionally biased region" description="Gly residues" evidence="12">
    <location>
        <begin position="44"/>
        <end position="53"/>
    </location>
</feature>
<evidence type="ECO:0000313" key="15">
    <source>
        <dbReference type="Ensembl" id="ENSAPLP00000026197.1"/>
    </source>
</evidence>
<reference evidence="15" key="3">
    <citation type="submission" date="2025-09" db="UniProtKB">
        <authorList>
            <consortium name="Ensembl"/>
        </authorList>
    </citation>
    <scope>IDENTIFICATION</scope>
</reference>
<comment type="subcellular location">
    <subcellularLocation>
        <location evidence="1">Secreted</location>
    </subcellularLocation>
</comment>
<name>A0A493TJX8_ANAPP</name>
<dbReference type="InterPro" id="IPR017948">
    <property type="entry name" value="TGFb_CS"/>
</dbReference>
<dbReference type="GO" id="GO:0001958">
    <property type="term" value="P:endochondral ossification"/>
    <property type="evidence" value="ECO:0007669"/>
    <property type="project" value="Ensembl"/>
</dbReference>
<feature type="compositionally biased region" description="Low complexity" evidence="12">
    <location>
        <begin position="192"/>
        <end position="212"/>
    </location>
</feature>